<gene>
    <name evidence="1" type="ORF">E3U43_011898</name>
</gene>
<name>A0ACD3QL33_LARCR</name>
<proteinExistence type="predicted"/>
<evidence type="ECO:0000313" key="2">
    <source>
        <dbReference type="Proteomes" id="UP000793456"/>
    </source>
</evidence>
<sequence>VLAVCLLSEGQRLYLHWSHKTGIVVTLAFSVTATAILSDLWSKEWKTLLLSLQVTAPFLHVAAVALMAILSWPIALHFFRMNKKVRQVAVLGLYLSVLFFLYLVPLGMYSPCIKEAGTLGPAPTLIGHRGAPMLAPENTVMSFEKAVEAGGEGLETDVTISYVTQATDGHRVLCDFILLVVEQPQGSDKRKGKEKGEREGKYQSENISTNLYVISQPWLYTLAWCAGAQSVTTNSIHILSNINKPLFLMTEDMSETVSEVHPLLSAR</sequence>
<organism evidence="1 2">
    <name type="scientific">Larimichthys crocea</name>
    <name type="common">Large yellow croaker</name>
    <name type="synonym">Pseudosciaena crocea</name>
    <dbReference type="NCBI Taxonomy" id="215358"/>
    <lineage>
        <taxon>Eukaryota</taxon>
        <taxon>Metazoa</taxon>
        <taxon>Chordata</taxon>
        <taxon>Craniata</taxon>
        <taxon>Vertebrata</taxon>
        <taxon>Euteleostomi</taxon>
        <taxon>Actinopterygii</taxon>
        <taxon>Neopterygii</taxon>
        <taxon>Teleostei</taxon>
        <taxon>Neoteleostei</taxon>
        <taxon>Acanthomorphata</taxon>
        <taxon>Eupercaria</taxon>
        <taxon>Sciaenidae</taxon>
        <taxon>Larimichthys</taxon>
    </lineage>
</organism>
<dbReference type="EMBL" id="CM011691">
    <property type="protein sequence ID" value="TMS07805.1"/>
    <property type="molecule type" value="Genomic_DNA"/>
</dbReference>
<comment type="caution">
    <text evidence="1">The sequence shown here is derived from an EMBL/GenBank/DDBJ whole genome shotgun (WGS) entry which is preliminary data.</text>
</comment>
<accession>A0ACD3QL33</accession>
<keyword evidence="2" id="KW-1185">Reference proteome</keyword>
<reference evidence="1" key="1">
    <citation type="submission" date="2018-11" db="EMBL/GenBank/DDBJ databases">
        <title>The sequence and de novo assembly of Larimichthys crocea genome using PacBio and Hi-C technologies.</title>
        <authorList>
            <person name="Xu P."/>
            <person name="Chen B."/>
            <person name="Zhou Z."/>
            <person name="Ke Q."/>
            <person name="Wu Y."/>
            <person name="Bai H."/>
            <person name="Pu F."/>
        </authorList>
    </citation>
    <scope>NUCLEOTIDE SEQUENCE</scope>
    <source>
        <tissue evidence="1">Muscle</tissue>
    </source>
</reference>
<feature type="non-terminal residue" evidence="1">
    <location>
        <position position="1"/>
    </location>
</feature>
<protein>
    <submittedName>
        <fullName evidence="1">Uncharacterized protein</fullName>
    </submittedName>
</protein>
<dbReference type="Proteomes" id="UP000793456">
    <property type="component" value="Chromosome XVIII"/>
</dbReference>
<evidence type="ECO:0000313" key="1">
    <source>
        <dbReference type="EMBL" id="TMS07805.1"/>
    </source>
</evidence>